<dbReference type="GO" id="GO:0016887">
    <property type="term" value="F:ATP hydrolysis activity"/>
    <property type="evidence" value="ECO:0007669"/>
    <property type="project" value="InterPro"/>
</dbReference>
<comment type="subcellular location">
    <subcellularLocation>
        <location evidence="1">Cell membrane</location>
        <topology evidence="1">Multi-pass membrane protein</topology>
    </subcellularLocation>
</comment>
<accession>A0AAU7Y976</accession>
<dbReference type="SUPFAM" id="SSF90123">
    <property type="entry name" value="ABC transporter transmembrane region"/>
    <property type="match status" value="1"/>
</dbReference>
<feature type="domain" description="ABC transmembrane type-1" evidence="10">
    <location>
        <begin position="24"/>
        <end position="321"/>
    </location>
</feature>
<dbReference type="PROSITE" id="PS50893">
    <property type="entry name" value="ABC_TRANSPORTER_2"/>
    <property type="match status" value="1"/>
</dbReference>
<dbReference type="InterPro" id="IPR017871">
    <property type="entry name" value="ABC_transporter-like_CS"/>
</dbReference>
<dbReference type="InterPro" id="IPR003439">
    <property type="entry name" value="ABC_transporter-like_ATP-bd"/>
</dbReference>
<feature type="transmembrane region" description="Helical" evidence="8">
    <location>
        <begin position="143"/>
        <end position="162"/>
    </location>
</feature>
<dbReference type="GO" id="GO:0005886">
    <property type="term" value="C:plasma membrane"/>
    <property type="evidence" value="ECO:0007669"/>
    <property type="project" value="UniProtKB-SubCell"/>
</dbReference>
<dbReference type="GO" id="GO:0005524">
    <property type="term" value="F:ATP binding"/>
    <property type="evidence" value="ECO:0007669"/>
    <property type="project" value="UniProtKB-KW"/>
</dbReference>
<dbReference type="AlphaFoldDB" id="A0AAU7Y976"/>
<evidence type="ECO:0000256" key="3">
    <source>
        <dbReference type="ARBA" id="ARBA00022692"/>
    </source>
</evidence>
<dbReference type="InterPro" id="IPR027417">
    <property type="entry name" value="P-loop_NTPase"/>
</dbReference>
<dbReference type="PROSITE" id="PS50929">
    <property type="entry name" value="ABC_TM1F"/>
    <property type="match status" value="1"/>
</dbReference>
<evidence type="ECO:0000313" key="11">
    <source>
        <dbReference type="EMBL" id="XBY66922.1"/>
    </source>
</evidence>
<keyword evidence="3 8" id="KW-0812">Transmembrane</keyword>
<evidence type="ECO:0000256" key="8">
    <source>
        <dbReference type="SAM" id="Phobius"/>
    </source>
</evidence>
<feature type="transmembrane region" description="Helical" evidence="8">
    <location>
        <begin position="21"/>
        <end position="44"/>
    </location>
</feature>
<name>A0AAU7Y976_9PSED</name>
<dbReference type="InterPro" id="IPR050835">
    <property type="entry name" value="ABC_transporter_sub-D"/>
</dbReference>
<evidence type="ECO:0000256" key="4">
    <source>
        <dbReference type="ARBA" id="ARBA00022741"/>
    </source>
</evidence>
<dbReference type="Gene3D" id="3.40.50.300">
    <property type="entry name" value="P-loop containing nucleotide triphosphate hydrolases"/>
    <property type="match status" value="1"/>
</dbReference>
<keyword evidence="7 8" id="KW-0472">Membrane</keyword>
<dbReference type="SMART" id="SM00382">
    <property type="entry name" value="AAA"/>
    <property type="match status" value="1"/>
</dbReference>
<dbReference type="InterPro" id="IPR036640">
    <property type="entry name" value="ABC1_TM_sf"/>
</dbReference>
<dbReference type="SUPFAM" id="SSF52540">
    <property type="entry name" value="P-loop containing nucleoside triphosphate hydrolases"/>
    <property type="match status" value="1"/>
</dbReference>
<dbReference type="EMBL" id="CP158373">
    <property type="protein sequence ID" value="XBY66922.1"/>
    <property type="molecule type" value="Genomic_DNA"/>
</dbReference>
<keyword evidence="5 11" id="KW-0067">ATP-binding</keyword>
<feature type="transmembrane region" description="Helical" evidence="8">
    <location>
        <begin position="267"/>
        <end position="291"/>
    </location>
</feature>
<evidence type="ECO:0000256" key="6">
    <source>
        <dbReference type="ARBA" id="ARBA00022989"/>
    </source>
</evidence>
<reference evidence="11" key="1">
    <citation type="submission" date="2023-08" db="EMBL/GenBank/DDBJ databases">
        <title>Increased levels of nutrients transform a symbiont into a lethal pathobiont.</title>
        <authorList>
            <person name="Lachnit T."/>
            <person name="Ulrich L."/>
            <person name="Willmer F.M."/>
            <person name="Hasenbein T."/>
            <person name="Steiner L.X."/>
            <person name="Wolters M."/>
            <person name="Herbst E.M."/>
            <person name="Deines P."/>
        </authorList>
    </citation>
    <scope>NUCLEOTIDE SEQUENCE</scope>
    <source>
        <strain evidence="11">T3</strain>
    </source>
</reference>
<dbReference type="PANTHER" id="PTHR11384">
    <property type="entry name" value="ATP-BINDING CASSETTE, SUB-FAMILY D MEMBER"/>
    <property type="match status" value="1"/>
</dbReference>
<evidence type="ECO:0000259" key="9">
    <source>
        <dbReference type="PROSITE" id="PS50893"/>
    </source>
</evidence>
<feature type="domain" description="ABC transporter" evidence="9">
    <location>
        <begin position="357"/>
        <end position="559"/>
    </location>
</feature>
<gene>
    <name evidence="11" type="ORF">ABS648_14485</name>
</gene>
<evidence type="ECO:0000259" key="10">
    <source>
        <dbReference type="PROSITE" id="PS50929"/>
    </source>
</evidence>
<organism evidence="11">
    <name type="scientific">Pseudomonas solani</name>
    <dbReference type="NCBI Taxonomy" id="2731552"/>
    <lineage>
        <taxon>Bacteria</taxon>
        <taxon>Pseudomonadati</taxon>
        <taxon>Pseudomonadota</taxon>
        <taxon>Gammaproteobacteria</taxon>
        <taxon>Pseudomonadales</taxon>
        <taxon>Pseudomonadaceae</taxon>
        <taxon>Pseudomonas</taxon>
    </lineage>
</organism>
<dbReference type="Pfam" id="PF06472">
    <property type="entry name" value="ABC_membrane_2"/>
    <property type="match status" value="1"/>
</dbReference>
<dbReference type="InterPro" id="IPR003593">
    <property type="entry name" value="AAA+_ATPase"/>
</dbReference>
<feature type="transmembrane region" description="Helical" evidence="8">
    <location>
        <begin position="182"/>
        <end position="202"/>
    </location>
</feature>
<proteinExistence type="predicted"/>
<dbReference type="PANTHER" id="PTHR11384:SF59">
    <property type="entry name" value="LYSOSOMAL COBALAMIN TRANSPORTER ABCD4"/>
    <property type="match status" value="1"/>
</dbReference>
<dbReference type="Gene3D" id="1.20.1560.10">
    <property type="entry name" value="ABC transporter type 1, transmembrane domain"/>
    <property type="match status" value="1"/>
</dbReference>
<evidence type="ECO:0000256" key="2">
    <source>
        <dbReference type="ARBA" id="ARBA00022448"/>
    </source>
</evidence>
<dbReference type="GO" id="GO:0140359">
    <property type="term" value="F:ABC-type transporter activity"/>
    <property type="evidence" value="ECO:0007669"/>
    <property type="project" value="InterPro"/>
</dbReference>
<keyword evidence="4" id="KW-0547">Nucleotide-binding</keyword>
<protein>
    <submittedName>
        <fullName evidence="11">ABC transporter ATP-binding protein/permease</fullName>
    </submittedName>
</protein>
<dbReference type="PROSITE" id="PS00211">
    <property type="entry name" value="ABC_TRANSPORTER_1"/>
    <property type="match status" value="1"/>
</dbReference>
<keyword evidence="6 8" id="KW-1133">Transmembrane helix</keyword>
<feature type="transmembrane region" description="Helical" evidence="8">
    <location>
        <begin position="70"/>
        <end position="87"/>
    </location>
</feature>
<dbReference type="RefSeq" id="WP_350448579.1">
    <property type="nucleotide sequence ID" value="NZ_CP158373.1"/>
</dbReference>
<dbReference type="Pfam" id="PF00005">
    <property type="entry name" value="ABC_tran"/>
    <property type="match status" value="1"/>
</dbReference>
<keyword evidence="2" id="KW-0813">Transport</keyword>
<evidence type="ECO:0000256" key="5">
    <source>
        <dbReference type="ARBA" id="ARBA00022840"/>
    </source>
</evidence>
<evidence type="ECO:0000256" key="1">
    <source>
        <dbReference type="ARBA" id="ARBA00004651"/>
    </source>
</evidence>
<dbReference type="InterPro" id="IPR011527">
    <property type="entry name" value="ABC1_TM_dom"/>
</dbReference>
<evidence type="ECO:0000256" key="7">
    <source>
        <dbReference type="ARBA" id="ARBA00023136"/>
    </source>
</evidence>
<sequence length="559" mass="63642">MKTLRTFFTLARPFWGDRRQWQAWLMLLTVIGLGLLVVQINVLINAWSKVFYDTLGAFRTDDLYRLMGEYALYIGSYVVIVVYLDWLRKAVVLRWRRAMTASTIGAWMQGQAFYRLGFDGEPDNPDQRIAEDIRLLVDRSVELLVSFIANMAQVGAFLSILWGLSGTQTFTLWGHSFTVEGYLVWIAVIYTIVGTAITHGIGRPLQRLNYEQQHREADFRASLLRRRDHAEQIALYRGEAVEQRHLGERFERIAYNWRRLMDRQRSLSLFTVGYDRVSLIIPVFAALPAFLAKTITLGGLMQIRSAFNAVQNSLSWFIDAYWRLAEWSATVERLGQFQQAIERSRVQVREPCCGEALCVRQLDVLRPDGSLLLAGVDASVAKGEWVRIEGRSGLGKSTLLRTLQGLWPYCRGDWQLPEGRSLLLPQQPYLPSLPLRDLLAYPATALPEDARLREVLQAVGLDALTERLGDEREWSRELSGGEQQRLSIARALLYQPDTLYLDEATNQLDDASACRLLELIRQALPRATVIGISHQPTVQRLFQRSLNLESAPLAEAVAV</sequence>